<evidence type="ECO:0008006" key="5">
    <source>
        <dbReference type="Google" id="ProtNLM"/>
    </source>
</evidence>
<dbReference type="RefSeq" id="WP_119635429.1">
    <property type="nucleotide sequence ID" value="NZ_CP118163.1"/>
</dbReference>
<feature type="compositionally biased region" description="Polar residues" evidence="1">
    <location>
        <begin position="62"/>
        <end position="102"/>
    </location>
</feature>
<feature type="compositionally biased region" description="Basic and acidic residues" evidence="1">
    <location>
        <begin position="22"/>
        <end position="60"/>
    </location>
</feature>
<evidence type="ECO:0000313" key="3">
    <source>
        <dbReference type="EMBL" id="RIO45698.1"/>
    </source>
</evidence>
<evidence type="ECO:0000313" key="4">
    <source>
        <dbReference type="Proteomes" id="UP000285625"/>
    </source>
</evidence>
<gene>
    <name evidence="3" type="ORF">BUZ57_06690</name>
</gene>
<dbReference type="Proteomes" id="UP000285625">
    <property type="component" value="Unassembled WGS sequence"/>
</dbReference>
<organism evidence="3 4">
    <name type="scientific">Staphylococcus hyicus</name>
    <dbReference type="NCBI Taxonomy" id="1284"/>
    <lineage>
        <taxon>Bacteria</taxon>
        <taxon>Bacillati</taxon>
        <taxon>Bacillota</taxon>
        <taxon>Bacilli</taxon>
        <taxon>Bacillales</taxon>
        <taxon>Staphylococcaceae</taxon>
        <taxon>Staphylococcus</taxon>
    </lineage>
</organism>
<evidence type="ECO:0000256" key="2">
    <source>
        <dbReference type="SAM" id="SignalP"/>
    </source>
</evidence>
<name>A0A418JIQ8_STAHY</name>
<evidence type="ECO:0000256" key="1">
    <source>
        <dbReference type="SAM" id="MobiDB-lite"/>
    </source>
</evidence>
<dbReference type="PROSITE" id="PS51257">
    <property type="entry name" value="PROKAR_LIPOPROTEIN"/>
    <property type="match status" value="1"/>
</dbReference>
<feature type="region of interest" description="Disordered" evidence="1">
    <location>
        <begin position="19"/>
        <end position="103"/>
    </location>
</feature>
<sequence>MKKILFVLFASLLVLSACGNNSEKESKEKSSNSSIEKKKEKNEDKKAEKKEKKQDNKTNEESQTSYTTQNPSEENTTFNNHQQSIPVENNQSQNDQWNTNLNGDVVVAPGWTEQQQKSEYEKYKEGQMEQIQRGIEPGAQITHEEQIKENIESAN</sequence>
<comment type="caution">
    <text evidence="3">The sequence shown here is derived from an EMBL/GenBank/DDBJ whole genome shotgun (WGS) entry which is preliminary data.</text>
</comment>
<dbReference type="AlphaFoldDB" id="A0A418JIQ8"/>
<proteinExistence type="predicted"/>
<accession>A0A418JIQ8</accession>
<protein>
    <recommendedName>
        <fullName evidence="5">Lipoprotein</fullName>
    </recommendedName>
</protein>
<feature type="chain" id="PRO_5038928133" description="Lipoprotein" evidence="2">
    <location>
        <begin position="20"/>
        <end position="155"/>
    </location>
</feature>
<feature type="signal peptide" evidence="2">
    <location>
        <begin position="1"/>
        <end position="19"/>
    </location>
</feature>
<dbReference type="EMBL" id="QXVO01000017">
    <property type="protein sequence ID" value="RIO45698.1"/>
    <property type="molecule type" value="Genomic_DNA"/>
</dbReference>
<keyword evidence="2" id="KW-0732">Signal</keyword>
<reference evidence="3 4" key="1">
    <citation type="journal article" date="2016" name="Front. Microbiol.">
        <title>Comprehensive Phylogenetic Analysis of Bovine Non-aureus Staphylococci Species Based on Whole-Genome Sequencing.</title>
        <authorList>
            <person name="Naushad S."/>
            <person name="Barkema H.W."/>
            <person name="Luby C."/>
            <person name="Condas L.A."/>
            <person name="Nobrega D.B."/>
            <person name="Carson D.A."/>
            <person name="De Buck J."/>
        </authorList>
    </citation>
    <scope>NUCLEOTIDE SEQUENCE [LARGE SCALE GENOMIC DNA]</scope>
    <source>
        <strain evidence="3 4">SNUC 5959</strain>
    </source>
</reference>